<name>L9KSK7_TUPCH</name>
<evidence type="ECO:0000313" key="9">
    <source>
        <dbReference type="EMBL" id="ELW65663.1"/>
    </source>
</evidence>
<dbReference type="PANTHER" id="PTHR10812:SF5">
    <property type="entry name" value="TRANSCRIPTION FACTOR AP-2-DELTA"/>
    <property type="match status" value="1"/>
</dbReference>
<keyword evidence="4" id="KW-0238">DNA-binding</keyword>
<keyword evidence="10" id="KW-1185">Reference proteome</keyword>
<protein>
    <submittedName>
        <fullName evidence="9">Transcription factor AP-2-delta</fullName>
    </submittedName>
</protein>
<keyword evidence="5" id="KW-0804">Transcription</keyword>
<dbReference type="AlphaFoldDB" id="L9KSK7"/>
<organism evidence="9 10">
    <name type="scientific">Tupaia chinensis</name>
    <name type="common">Chinese tree shrew</name>
    <name type="synonym">Tupaia belangeri chinensis</name>
    <dbReference type="NCBI Taxonomy" id="246437"/>
    <lineage>
        <taxon>Eukaryota</taxon>
        <taxon>Metazoa</taxon>
        <taxon>Chordata</taxon>
        <taxon>Craniata</taxon>
        <taxon>Vertebrata</taxon>
        <taxon>Euteleostomi</taxon>
        <taxon>Mammalia</taxon>
        <taxon>Eutheria</taxon>
        <taxon>Euarchontoglires</taxon>
        <taxon>Scandentia</taxon>
        <taxon>Tupaiidae</taxon>
        <taxon>Tupaia</taxon>
    </lineage>
</organism>
<reference evidence="10" key="1">
    <citation type="submission" date="2012-07" db="EMBL/GenBank/DDBJ databases">
        <title>Genome of the Chinese tree shrew, a rising model animal genetically related to primates.</title>
        <authorList>
            <person name="Zhang G."/>
            <person name="Fan Y."/>
            <person name="Yao Y."/>
            <person name="Huang Z."/>
        </authorList>
    </citation>
    <scope>NUCLEOTIDE SEQUENCE [LARGE SCALE GENOMIC DNA]</scope>
</reference>
<evidence type="ECO:0000313" key="10">
    <source>
        <dbReference type="Proteomes" id="UP000011518"/>
    </source>
</evidence>
<dbReference type="GO" id="GO:0000977">
    <property type="term" value="F:RNA polymerase II transcription regulatory region sequence-specific DNA binding"/>
    <property type="evidence" value="ECO:0007669"/>
    <property type="project" value="TreeGrafter"/>
</dbReference>
<keyword evidence="6" id="KW-0539">Nucleus</keyword>
<dbReference type="GO" id="GO:0042127">
    <property type="term" value="P:regulation of cell population proliferation"/>
    <property type="evidence" value="ECO:0007669"/>
    <property type="project" value="TreeGrafter"/>
</dbReference>
<dbReference type="InterPro" id="IPR004979">
    <property type="entry name" value="TF_AP2"/>
</dbReference>
<dbReference type="GO" id="GO:0000981">
    <property type="term" value="F:DNA-binding transcription factor activity, RNA polymerase II-specific"/>
    <property type="evidence" value="ECO:0007669"/>
    <property type="project" value="TreeGrafter"/>
</dbReference>
<feature type="domain" description="Transcription factor AP-2 C-terminal" evidence="8">
    <location>
        <begin position="403"/>
        <end position="446"/>
    </location>
</feature>
<sequence length="630" mass="68977">MNQQLGCRVIRHDGSNSYRLMQLGCLESVANSTVAYSSSSPLTYSTTGTEFASPYFSTNHQYTPLHHQSFHYEFQHSHPAVTPDAYSLNSLHHSQQYYQQIHHGEPTDFINLHNARALKSSCLDEQRRELGCLDAYRRHDLSLMSHGSQLSGKGAEPRLPLGPSPACSLSLESQRKLLALGERRLGCKMTNLKFFCSPFSPSSFQIRHDGSNSYRLMQLGCLESVANSTVAYSSSSPLTYSTTGTEFASPYFSTNHQYTPLHHQSFHYEFQHSHPAVTPDAYSLNSLHHSQQYYQQIHHGEPTDFINLHNARALKSSCLDEQRRELGCLGAYRRHDLSLMSHGSQYGMHPDQRLLPGPSLGLAAAGADDLQGSVEAQCGLVLNGQGGVIRRGGTCVVNPTDLFCSVPGRLSLLSSTSKYKVTIAEVKRRLSPPECLNASLLGGILRSIAIHPVTMLHRKQEKAVNRTKERKDLAVSVGDVSHRFRAQDIASPVAADLMVSVVVIGPHGFHQLSQGTFVLQVNLCEGDSGTGFPVDQVSQPGYFLDNSGGNPHLPTQGSLITHGFGTPAICAALSTFQTVLSEMLNYLEKHTTHKNGGAADSGQGHANSEKTPLRKTSEAAVKEGKTEKTD</sequence>
<dbReference type="FunCoup" id="L9KSK7">
    <property type="interactions" value="94"/>
</dbReference>
<dbReference type="Proteomes" id="UP000011518">
    <property type="component" value="Unassembled WGS sequence"/>
</dbReference>
<dbReference type="GO" id="GO:0005634">
    <property type="term" value="C:nucleus"/>
    <property type="evidence" value="ECO:0007669"/>
    <property type="project" value="UniProtKB-SubCell"/>
</dbReference>
<comment type="subcellular location">
    <subcellularLocation>
        <location evidence="1">Nucleus</location>
    </subcellularLocation>
</comment>
<dbReference type="InterPro" id="IPR013854">
    <property type="entry name" value="TF_AP2_C"/>
</dbReference>
<dbReference type="STRING" id="246437.L9KSK7"/>
<feature type="compositionally biased region" description="Basic and acidic residues" evidence="7">
    <location>
        <begin position="607"/>
        <end position="630"/>
    </location>
</feature>
<evidence type="ECO:0000256" key="6">
    <source>
        <dbReference type="ARBA" id="ARBA00023242"/>
    </source>
</evidence>
<dbReference type="PANTHER" id="PTHR10812">
    <property type="entry name" value="TRANSCRIPTION FACTOR AP-2"/>
    <property type="match status" value="1"/>
</dbReference>
<evidence type="ECO:0000256" key="2">
    <source>
        <dbReference type="ARBA" id="ARBA00007770"/>
    </source>
</evidence>
<gene>
    <name evidence="9" type="ORF">TREES_T100007682</name>
</gene>
<reference evidence="10" key="2">
    <citation type="journal article" date="2013" name="Nat. Commun.">
        <title>Genome of the Chinese tree shrew.</title>
        <authorList>
            <person name="Fan Y."/>
            <person name="Huang Z.Y."/>
            <person name="Cao C.C."/>
            <person name="Chen C.S."/>
            <person name="Chen Y.X."/>
            <person name="Fan D.D."/>
            <person name="He J."/>
            <person name="Hou H.L."/>
            <person name="Hu L."/>
            <person name="Hu X.T."/>
            <person name="Jiang X.T."/>
            <person name="Lai R."/>
            <person name="Lang Y.S."/>
            <person name="Liang B."/>
            <person name="Liao S.G."/>
            <person name="Mu D."/>
            <person name="Ma Y.Y."/>
            <person name="Niu Y.Y."/>
            <person name="Sun X.Q."/>
            <person name="Xia J.Q."/>
            <person name="Xiao J."/>
            <person name="Xiong Z.Q."/>
            <person name="Xu L."/>
            <person name="Yang L."/>
            <person name="Zhang Y."/>
            <person name="Zhao W."/>
            <person name="Zhao X.D."/>
            <person name="Zheng Y.T."/>
            <person name="Zhou J.M."/>
            <person name="Zhu Y.B."/>
            <person name="Zhang G.J."/>
            <person name="Wang J."/>
            <person name="Yao Y.G."/>
        </authorList>
    </citation>
    <scope>NUCLEOTIDE SEQUENCE [LARGE SCALE GENOMIC DNA]</scope>
</reference>
<accession>L9KSK7</accession>
<dbReference type="InParanoid" id="L9KSK7"/>
<evidence type="ECO:0000256" key="5">
    <source>
        <dbReference type="ARBA" id="ARBA00023163"/>
    </source>
</evidence>
<evidence type="ECO:0000256" key="1">
    <source>
        <dbReference type="ARBA" id="ARBA00004123"/>
    </source>
</evidence>
<dbReference type="EMBL" id="KB320679">
    <property type="protein sequence ID" value="ELW65663.1"/>
    <property type="molecule type" value="Genomic_DNA"/>
</dbReference>
<comment type="similarity">
    <text evidence="2">Belongs to the AP-2 family.</text>
</comment>
<evidence type="ECO:0000256" key="4">
    <source>
        <dbReference type="ARBA" id="ARBA00023125"/>
    </source>
</evidence>
<evidence type="ECO:0000259" key="8">
    <source>
        <dbReference type="Pfam" id="PF03299"/>
    </source>
</evidence>
<proteinExistence type="inferred from homology"/>
<evidence type="ECO:0000256" key="3">
    <source>
        <dbReference type="ARBA" id="ARBA00023015"/>
    </source>
</evidence>
<dbReference type="Pfam" id="PF03299">
    <property type="entry name" value="TF_AP-2"/>
    <property type="match status" value="1"/>
</dbReference>
<keyword evidence="3" id="KW-0805">Transcription regulation</keyword>
<feature type="region of interest" description="Disordered" evidence="7">
    <location>
        <begin position="594"/>
        <end position="630"/>
    </location>
</feature>
<evidence type="ECO:0000256" key="7">
    <source>
        <dbReference type="SAM" id="MobiDB-lite"/>
    </source>
</evidence>